<protein>
    <submittedName>
        <fullName evidence="1">Uncharacterized protein</fullName>
    </submittedName>
</protein>
<organism evidence="1 2">
    <name type="scientific">Malus baccata</name>
    <name type="common">Siberian crab apple</name>
    <name type="synonym">Pyrus baccata</name>
    <dbReference type="NCBI Taxonomy" id="106549"/>
    <lineage>
        <taxon>Eukaryota</taxon>
        <taxon>Viridiplantae</taxon>
        <taxon>Streptophyta</taxon>
        <taxon>Embryophyta</taxon>
        <taxon>Tracheophyta</taxon>
        <taxon>Spermatophyta</taxon>
        <taxon>Magnoliopsida</taxon>
        <taxon>eudicotyledons</taxon>
        <taxon>Gunneridae</taxon>
        <taxon>Pentapetalae</taxon>
        <taxon>rosids</taxon>
        <taxon>fabids</taxon>
        <taxon>Rosales</taxon>
        <taxon>Rosaceae</taxon>
        <taxon>Amygdaloideae</taxon>
        <taxon>Maleae</taxon>
        <taxon>Malus</taxon>
    </lineage>
</organism>
<name>A0A540KBG0_MALBA</name>
<dbReference type="Proteomes" id="UP000315295">
    <property type="component" value="Unassembled WGS sequence"/>
</dbReference>
<evidence type="ECO:0000313" key="1">
    <source>
        <dbReference type="EMBL" id="TQD71555.1"/>
    </source>
</evidence>
<accession>A0A540KBG0</accession>
<gene>
    <name evidence="1" type="ORF">C1H46_042910</name>
</gene>
<dbReference type="EMBL" id="VIEB01001534">
    <property type="protein sequence ID" value="TQD71555.1"/>
    <property type="molecule type" value="Genomic_DNA"/>
</dbReference>
<evidence type="ECO:0000313" key="2">
    <source>
        <dbReference type="Proteomes" id="UP000315295"/>
    </source>
</evidence>
<reference evidence="1 2" key="1">
    <citation type="journal article" date="2019" name="G3 (Bethesda)">
        <title>Sequencing of a Wild Apple (Malus baccata) Genome Unravels the Differences Between Cultivated and Wild Apple Species Regarding Disease Resistance and Cold Tolerance.</title>
        <authorList>
            <person name="Chen X."/>
        </authorList>
    </citation>
    <scope>NUCLEOTIDE SEQUENCE [LARGE SCALE GENOMIC DNA]</scope>
    <source>
        <strain evidence="2">cv. Shandingzi</strain>
        <tissue evidence="1">Leaves</tissue>
    </source>
</reference>
<proteinExistence type="predicted"/>
<dbReference type="AlphaFoldDB" id="A0A540KBG0"/>
<sequence>MRTMRHMMEYVKRYARAPHSTKLEGFAGQVRPKEDSISLEADGISPDGSDKVNVA</sequence>
<comment type="caution">
    <text evidence="1">The sequence shown here is derived from an EMBL/GenBank/DDBJ whole genome shotgun (WGS) entry which is preliminary data.</text>
</comment>
<keyword evidence="2" id="KW-1185">Reference proteome</keyword>